<evidence type="ECO:0000256" key="1">
    <source>
        <dbReference type="SAM" id="MobiDB-lite"/>
    </source>
</evidence>
<gene>
    <name evidence="2" type="ORF">GCM10023322_33570</name>
</gene>
<dbReference type="EMBL" id="BAABJQ010000008">
    <property type="protein sequence ID" value="GAA5186714.1"/>
    <property type="molecule type" value="Genomic_DNA"/>
</dbReference>
<evidence type="ECO:0008006" key="4">
    <source>
        <dbReference type="Google" id="ProtNLM"/>
    </source>
</evidence>
<evidence type="ECO:0000313" key="3">
    <source>
        <dbReference type="Proteomes" id="UP001501570"/>
    </source>
</evidence>
<dbReference type="SUPFAM" id="SSF51126">
    <property type="entry name" value="Pectin lyase-like"/>
    <property type="match status" value="2"/>
</dbReference>
<feature type="region of interest" description="Disordered" evidence="1">
    <location>
        <begin position="194"/>
        <end position="256"/>
    </location>
</feature>
<evidence type="ECO:0000313" key="2">
    <source>
        <dbReference type="EMBL" id="GAA5186714.1"/>
    </source>
</evidence>
<dbReference type="Proteomes" id="UP001501570">
    <property type="component" value="Unassembled WGS sequence"/>
</dbReference>
<sequence length="483" mass="46293">MAGVAGVTGAHGLILSSAERQVLAAYGVDGDSPAGQGATGGGQQAGTGPLGNEQSVPCAADRLIEAIVRANASGGANLRLTERCTYTLTAAQGSDGLPIVTQPITIDGQGATIVRAANAANFRILNVGVGGDLTLKDLTVAGGFAPDSPGGGGILVQSGGQATLRNAAVVDNRSATVGGGIANYGITTILGQDGGAGQGSGSSGAPNKASGNGPTQASPGGQSVGSTGNAGTGQAGSKVDHNSTASSGGGIYNEGRLTGDNVEVDYNHSGGGGGGLTDVGNAALTRARVDHNTAASGDFVGAAGGGITSFSAITKVEDSSVSDNTAGADGGGIACEASTIYLRGTKVDHNTATGDGGGIDGEASAIFPPGVCAAVIEDSEVSGNTASGSGGGINNRISSLVLRRSDVSLNRAVGTASQAGGISNQGGAVTLTATRVTGNSSTVAPGGVASNRSLVTLDQKSVITANRPTNCAGSTVAVPNCFG</sequence>
<accession>A0ABP9RVE2</accession>
<name>A0ABP9RVE2_9ACTN</name>
<dbReference type="InterPro" id="IPR011050">
    <property type="entry name" value="Pectin_lyase_fold/virulence"/>
</dbReference>
<proteinExistence type="predicted"/>
<protein>
    <recommendedName>
        <fullName evidence="4">Polymorphic outer membrane protein repeat-containing protein</fullName>
    </recommendedName>
</protein>
<feature type="compositionally biased region" description="Polar residues" evidence="1">
    <location>
        <begin position="209"/>
        <end position="227"/>
    </location>
</feature>
<organism evidence="2 3">
    <name type="scientific">Rugosimonospora acidiphila</name>
    <dbReference type="NCBI Taxonomy" id="556531"/>
    <lineage>
        <taxon>Bacteria</taxon>
        <taxon>Bacillati</taxon>
        <taxon>Actinomycetota</taxon>
        <taxon>Actinomycetes</taxon>
        <taxon>Micromonosporales</taxon>
        <taxon>Micromonosporaceae</taxon>
        <taxon>Rugosimonospora</taxon>
    </lineage>
</organism>
<keyword evidence="3" id="KW-1185">Reference proteome</keyword>
<reference evidence="3" key="1">
    <citation type="journal article" date="2019" name="Int. J. Syst. Evol. Microbiol.">
        <title>The Global Catalogue of Microorganisms (GCM) 10K type strain sequencing project: providing services to taxonomists for standard genome sequencing and annotation.</title>
        <authorList>
            <consortium name="The Broad Institute Genomics Platform"/>
            <consortium name="The Broad Institute Genome Sequencing Center for Infectious Disease"/>
            <person name="Wu L."/>
            <person name="Ma J."/>
        </authorList>
    </citation>
    <scope>NUCLEOTIDE SEQUENCE [LARGE SCALE GENOMIC DNA]</scope>
    <source>
        <strain evidence="3">JCM 18304</strain>
    </source>
</reference>
<comment type="caution">
    <text evidence="2">The sequence shown here is derived from an EMBL/GenBank/DDBJ whole genome shotgun (WGS) entry which is preliminary data.</text>
</comment>